<dbReference type="SUPFAM" id="SSF48403">
    <property type="entry name" value="Ankyrin repeat"/>
    <property type="match status" value="1"/>
</dbReference>
<accession>A0A161VJN8</accession>
<dbReference type="InterPro" id="IPR036770">
    <property type="entry name" value="Ankyrin_rpt-contain_sf"/>
</dbReference>
<dbReference type="AlphaFoldDB" id="A0A161VJN8"/>
<protein>
    <submittedName>
        <fullName evidence="2">Ankyrin repeat-containing protein</fullName>
    </submittedName>
</protein>
<keyword evidence="3" id="KW-1185">Reference proteome</keyword>
<dbReference type="EMBL" id="LFIV01000076">
    <property type="protein sequence ID" value="KZL71214.1"/>
    <property type="molecule type" value="Genomic_DNA"/>
</dbReference>
<keyword evidence="1" id="KW-0175">Coiled coil</keyword>
<evidence type="ECO:0000313" key="3">
    <source>
        <dbReference type="Proteomes" id="UP000076552"/>
    </source>
</evidence>
<proteinExistence type="predicted"/>
<gene>
    <name evidence="2" type="ORF">CT0861_04818</name>
</gene>
<feature type="coiled-coil region" evidence="1">
    <location>
        <begin position="42"/>
        <end position="102"/>
    </location>
</feature>
<evidence type="ECO:0000256" key="1">
    <source>
        <dbReference type="SAM" id="Coils"/>
    </source>
</evidence>
<reference evidence="2 3" key="1">
    <citation type="submission" date="2015-06" db="EMBL/GenBank/DDBJ databases">
        <title>Survival trade-offs in plant roots during colonization by closely related pathogenic and mutualistic fungi.</title>
        <authorList>
            <person name="Hacquard S."/>
            <person name="Kracher B."/>
            <person name="Hiruma K."/>
            <person name="Weinman A."/>
            <person name="Muench P."/>
            <person name="Garrido Oter R."/>
            <person name="Ver Loren van Themaat E."/>
            <person name="Dallerey J.-F."/>
            <person name="Damm U."/>
            <person name="Henrissat B."/>
            <person name="Lespinet O."/>
            <person name="Thon M."/>
            <person name="Kemen E."/>
            <person name="McHardy A.C."/>
            <person name="Schulze-Lefert P."/>
            <person name="O'Connell R.J."/>
        </authorList>
    </citation>
    <scope>NUCLEOTIDE SEQUENCE [LARGE SCALE GENOMIC DNA]</scope>
    <source>
        <strain evidence="2 3">0861</strain>
    </source>
</reference>
<organism evidence="2 3">
    <name type="scientific">Colletotrichum tofieldiae</name>
    <dbReference type="NCBI Taxonomy" id="708197"/>
    <lineage>
        <taxon>Eukaryota</taxon>
        <taxon>Fungi</taxon>
        <taxon>Dikarya</taxon>
        <taxon>Ascomycota</taxon>
        <taxon>Pezizomycotina</taxon>
        <taxon>Sordariomycetes</taxon>
        <taxon>Hypocreomycetidae</taxon>
        <taxon>Glomerellales</taxon>
        <taxon>Glomerellaceae</taxon>
        <taxon>Colletotrichum</taxon>
        <taxon>Colletotrichum spaethianum species complex</taxon>
    </lineage>
</organism>
<dbReference type="STRING" id="708197.A0A161VJN8"/>
<sequence length="684" mass="78762">MAEVLGLAASVIAVVDMTSKVGSASLKLMRLWNEVKEVPAMLLEKAERIKDLEEFLDDTENQIARNLLPEAVCNMARLQKHIAKARGALTNVQEMVDHLQAKVNADQRSFKRRFASTKVLLQKDEWKALDANLDSALYLFSIAQTQYLIATSTFCTSFMLEGLPASTKVPDQALAENGYPFETDDQNSTRKRKSNSALSTVSNVFHMPYSKSVLPTFRFGFGVNGSFQFSVSTPTWLTGSVYSILAQRSFQGWQLNLRAYEVVRYFDTELDYHLKADDALAIFRYLDEHKMTPYARDWNDRTLLWFAVYVGAFKVSKLLLERGLESCVYDPVSSSNNQFFIFDMISALNHRTSRPQDLQFLELFADHGLDNILSGSVEKIKDFLSYGISYRAFRAFLKRYGFRYDSMPVNIRLEHLRELAESCSCWSPEEVLLILPEAEHVNAEILRLSMEEDCALLHSFVLAFAWRLTMEVTRQRGEQGLEEKKQWSKLLHTCIRQDSLSLHRLESIWSWKGGYGEASPLSAMTWSLVGGEDDIILSATRLVVALESVFTAWIAVLSSCEVDLLGYGRQERRLYEEGSTHFGRRWAPWTFRTEGRARFSLIGLTYGSRPEQWRLWWALEYEDYAGEFWNLVESQAFKMPGSWVDEPWDPDDFDAEEGDRQEIWEREETTPLVWSEYRKIRPPV</sequence>
<dbReference type="Proteomes" id="UP000076552">
    <property type="component" value="Unassembled WGS sequence"/>
</dbReference>
<comment type="caution">
    <text evidence="2">The sequence shown here is derived from an EMBL/GenBank/DDBJ whole genome shotgun (WGS) entry which is preliminary data.</text>
</comment>
<evidence type="ECO:0000313" key="2">
    <source>
        <dbReference type="EMBL" id="KZL71214.1"/>
    </source>
</evidence>
<name>A0A161VJN8_9PEZI</name>